<accession>A0ACC6TM63</accession>
<sequence length="110" mass="12402">MSEAKLSVYARLIVNFENDIKNVKSEVATDAKNLIMLSQTLSQQLSAVAEEALKEIAKSIEDEKASEINKIRKQYMDEREQKLRQIKTSAEKNLEKAISEVISALGEAFK</sequence>
<gene>
    <name evidence="1" type="ORF">TQ35_0001520</name>
</gene>
<evidence type="ECO:0000313" key="1">
    <source>
        <dbReference type="EMBL" id="MEW9490873.1"/>
    </source>
</evidence>
<protein>
    <submittedName>
        <fullName evidence="1">Uncharacterized protein</fullName>
    </submittedName>
</protein>
<evidence type="ECO:0000313" key="2">
    <source>
        <dbReference type="Proteomes" id="UP000053480"/>
    </source>
</evidence>
<name>A0ACC6TM63_9CREN</name>
<proteinExistence type="predicted"/>
<dbReference type="EMBL" id="JZWS03000001">
    <property type="protein sequence ID" value="MEW9490873.1"/>
    <property type="molecule type" value="Genomic_DNA"/>
</dbReference>
<dbReference type="Proteomes" id="UP000053480">
    <property type="component" value="Unassembled WGS sequence"/>
</dbReference>
<organism evidence="1 2">
    <name type="scientific">Candidatus Aramenus sulfurataquae</name>
    <dbReference type="NCBI Taxonomy" id="1326980"/>
    <lineage>
        <taxon>Archaea</taxon>
        <taxon>Thermoproteota</taxon>
        <taxon>Thermoprotei</taxon>
        <taxon>Sulfolobales</taxon>
        <taxon>Sulfolobaceae</taxon>
        <taxon>Candidatus Aramenus</taxon>
    </lineage>
</organism>
<comment type="caution">
    <text evidence="1">The sequence shown here is derived from an EMBL/GenBank/DDBJ whole genome shotgun (WGS) entry which is preliminary data.</text>
</comment>
<reference evidence="1" key="1">
    <citation type="submission" date="2024-07" db="EMBL/GenBank/DDBJ databases">
        <title>Metagenome and Metagenome-Assembled Genomes of Archaea from a hot spring from the geothermal field of Los Azufres, Mexico.</title>
        <authorList>
            <person name="Marin-Paredes R."/>
            <person name="Martinez-Romero E."/>
            <person name="Servin-Garciduenas L.E."/>
        </authorList>
    </citation>
    <scope>NUCLEOTIDE SEQUENCE</scope>
    <source>
        <strain evidence="1">AZ1-454</strain>
    </source>
</reference>